<dbReference type="Gene3D" id="3.90.180.10">
    <property type="entry name" value="Medium-chain alcohol dehydrogenases, catalytic domain"/>
    <property type="match status" value="1"/>
</dbReference>
<dbReference type="AlphaFoldDB" id="A0A370PRH2"/>
<dbReference type="Gene3D" id="3.40.50.720">
    <property type="entry name" value="NAD(P)-binding Rossmann-like Domain"/>
    <property type="match status" value="1"/>
</dbReference>
<evidence type="ECO:0000259" key="7">
    <source>
        <dbReference type="SMART" id="SM00829"/>
    </source>
</evidence>
<dbReference type="SUPFAM" id="SSF51735">
    <property type="entry name" value="NAD(P)-binding Rossmann-fold domains"/>
    <property type="match status" value="1"/>
</dbReference>
<gene>
    <name evidence="8" type="ORF">M752DRAFT_333701</name>
</gene>
<dbReference type="GO" id="GO:0016491">
    <property type="term" value="F:oxidoreductase activity"/>
    <property type="evidence" value="ECO:0007669"/>
    <property type="project" value="UniProtKB-KW"/>
</dbReference>
<dbReference type="InterPro" id="IPR036291">
    <property type="entry name" value="NAD(P)-bd_dom_sf"/>
</dbReference>
<comment type="similarity">
    <text evidence="2 6">Belongs to the zinc-containing alcohol dehydrogenase family.</text>
</comment>
<dbReference type="InterPro" id="IPR020843">
    <property type="entry name" value="ER"/>
</dbReference>
<organism evidence="8 9">
    <name type="scientific">Aspergillus phoenicis ATCC 13157</name>
    <dbReference type="NCBI Taxonomy" id="1353007"/>
    <lineage>
        <taxon>Eukaryota</taxon>
        <taxon>Fungi</taxon>
        <taxon>Dikarya</taxon>
        <taxon>Ascomycota</taxon>
        <taxon>Pezizomycotina</taxon>
        <taxon>Eurotiomycetes</taxon>
        <taxon>Eurotiomycetidae</taxon>
        <taxon>Eurotiales</taxon>
        <taxon>Aspergillaceae</taxon>
        <taxon>Aspergillus</taxon>
    </lineage>
</organism>
<evidence type="ECO:0000256" key="3">
    <source>
        <dbReference type="ARBA" id="ARBA00022723"/>
    </source>
</evidence>
<feature type="domain" description="Enoyl reductase (ER)" evidence="7">
    <location>
        <begin position="17"/>
        <end position="376"/>
    </location>
</feature>
<evidence type="ECO:0000313" key="8">
    <source>
        <dbReference type="EMBL" id="RDK44789.1"/>
    </source>
</evidence>
<keyword evidence="4 6" id="KW-0862">Zinc</keyword>
<evidence type="ECO:0000256" key="2">
    <source>
        <dbReference type="ARBA" id="ARBA00008072"/>
    </source>
</evidence>
<dbReference type="PANTHER" id="PTHR43350">
    <property type="entry name" value="NAD-DEPENDENT ALCOHOL DEHYDROGENASE"/>
    <property type="match status" value="1"/>
</dbReference>
<accession>A0A370PRH2</accession>
<evidence type="ECO:0000256" key="4">
    <source>
        <dbReference type="ARBA" id="ARBA00022833"/>
    </source>
</evidence>
<proteinExistence type="inferred from homology"/>
<evidence type="ECO:0000256" key="6">
    <source>
        <dbReference type="RuleBase" id="RU361277"/>
    </source>
</evidence>
<dbReference type="SMART" id="SM00829">
    <property type="entry name" value="PKS_ER"/>
    <property type="match status" value="1"/>
</dbReference>
<dbReference type="InterPro" id="IPR011032">
    <property type="entry name" value="GroES-like_sf"/>
</dbReference>
<evidence type="ECO:0000256" key="5">
    <source>
        <dbReference type="ARBA" id="ARBA00023002"/>
    </source>
</evidence>
<reference evidence="8 9" key="1">
    <citation type="submission" date="2018-07" db="EMBL/GenBank/DDBJ databases">
        <title>Section-level genome sequencing of Aspergillus section Nigri to investigate inter- and intra-species variation.</title>
        <authorList>
            <consortium name="DOE Joint Genome Institute"/>
            <person name="Vesth T.C."/>
            <person name="Nybo J.L."/>
            <person name="Theobald S."/>
            <person name="Frisvad J.C."/>
            <person name="Larsen T.O."/>
            <person name="Nielsen K.F."/>
            <person name="Hoof J.B."/>
            <person name="Brandl J."/>
            <person name="Salamov A."/>
            <person name="Riley R."/>
            <person name="Gladden J.M."/>
            <person name="Phatale P."/>
            <person name="Nielsen M.T."/>
            <person name="Lyhne E.K."/>
            <person name="Kogle M.E."/>
            <person name="Strasser K."/>
            <person name="McDonnell E."/>
            <person name="Barry K."/>
            <person name="Clum A."/>
            <person name="Chen C."/>
            <person name="Nolan M."/>
            <person name="Sandor L."/>
            <person name="Kuo A."/>
            <person name="Lipzen A."/>
            <person name="Hainaut M."/>
            <person name="Drula E."/>
            <person name="Tsang A."/>
            <person name="Magnuson J.K."/>
            <person name="Henrissat B."/>
            <person name="Wiebenga A."/>
            <person name="Simmons B.A."/>
            <person name="Makela M.R."/>
            <person name="De vries R.P."/>
            <person name="Grigoriev I.V."/>
            <person name="Mortensen U.H."/>
            <person name="Baker S.E."/>
            <person name="Andersen M.R."/>
        </authorList>
    </citation>
    <scope>NUCLEOTIDE SEQUENCE [LARGE SCALE GENOMIC DNA]</scope>
    <source>
        <strain evidence="8 9">ATCC 13157</strain>
    </source>
</reference>
<dbReference type="Pfam" id="PF08240">
    <property type="entry name" value="ADH_N"/>
    <property type="match status" value="1"/>
</dbReference>
<dbReference type="GO" id="GO:0008270">
    <property type="term" value="F:zinc ion binding"/>
    <property type="evidence" value="ECO:0007669"/>
    <property type="project" value="InterPro"/>
</dbReference>
<evidence type="ECO:0000256" key="1">
    <source>
        <dbReference type="ARBA" id="ARBA00001947"/>
    </source>
</evidence>
<keyword evidence="5" id="KW-0560">Oxidoreductase</keyword>
<dbReference type="PANTHER" id="PTHR43350:SF2">
    <property type="entry name" value="GROES-LIKE ZINC-BINDING ALCOHOL DEHYDROGENASE FAMILY PROTEIN"/>
    <property type="match status" value="1"/>
</dbReference>
<evidence type="ECO:0000313" key="9">
    <source>
        <dbReference type="Proteomes" id="UP000254937"/>
    </source>
</evidence>
<dbReference type="InterPro" id="IPR002328">
    <property type="entry name" value="ADH_Zn_CS"/>
</dbReference>
<protein>
    <submittedName>
        <fullName evidence="8">GroES-like protein</fullName>
    </submittedName>
</protein>
<dbReference type="CDD" id="cd08278">
    <property type="entry name" value="benzyl_alcohol_DH"/>
    <property type="match status" value="1"/>
</dbReference>
<keyword evidence="3 6" id="KW-0479">Metal-binding</keyword>
<dbReference type="Proteomes" id="UP000254937">
    <property type="component" value="Unassembled WGS sequence"/>
</dbReference>
<dbReference type="InterPro" id="IPR013149">
    <property type="entry name" value="ADH-like_C"/>
</dbReference>
<dbReference type="PROSITE" id="PS00059">
    <property type="entry name" value="ADH_ZINC"/>
    <property type="match status" value="1"/>
</dbReference>
<comment type="cofactor">
    <cofactor evidence="1 6">
        <name>Zn(2+)</name>
        <dbReference type="ChEBI" id="CHEBI:29105"/>
    </cofactor>
</comment>
<keyword evidence="9" id="KW-1185">Reference proteome</keyword>
<dbReference type="SUPFAM" id="SSF50129">
    <property type="entry name" value="GroES-like"/>
    <property type="match status" value="1"/>
</dbReference>
<name>A0A370PRH2_ASPPH</name>
<dbReference type="InterPro" id="IPR013154">
    <property type="entry name" value="ADH-like_N"/>
</dbReference>
<dbReference type="EMBL" id="KZ851848">
    <property type="protein sequence ID" value="RDK44789.1"/>
    <property type="molecule type" value="Genomic_DNA"/>
</dbReference>
<dbReference type="Pfam" id="PF00107">
    <property type="entry name" value="ADH_zinc_N"/>
    <property type="match status" value="1"/>
</dbReference>
<sequence length="379" mass="40108">MVQAKAFIVPEKQAPFQSNTVELDVLQSGEVLVELKATGICQTDLVVQSGKIPVPFPAILGHEGAGVIRAVGSAVTDLVVGDHVVLSYNYCKTCLSCRAGKTFHCSDIRARNFGSQRPDGSQTVISDDGLEGTISTCFFGQSSFCNPAVVQEACCVKVDKELPLSVLCSFGCGFQTGTGSIFNVVRPIERQARSLLVFGLGSVGAAAIMAAKVQAEDCPGVLDTIIAVDVVDEKLSIAVELGATHVINSAKEDLERRVAEITHGQGIDAAIDCTGVISVVNSMVSLVGAGGVAVTVGGPPAGLKASIDVFDMLINCKTYIGCHQGNAYSKTFIPLMIDLYRKGRLPLDKLQKTYKVTDINLAVTDMKAGRVWKPVLLWD</sequence>